<dbReference type="InterPro" id="IPR050682">
    <property type="entry name" value="ModA/WtpA"/>
</dbReference>
<evidence type="ECO:0000313" key="5">
    <source>
        <dbReference type="EMBL" id="MFC5585236.1"/>
    </source>
</evidence>
<dbReference type="InterPro" id="IPR005950">
    <property type="entry name" value="ModA"/>
</dbReference>
<organism evidence="5 6">
    <name type="scientific">Nitratireductor kimnyeongensis</name>
    <dbReference type="NCBI Taxonomy" id="430679"/>
    <lineage>
        <taxon>Bacteria</taxon>
        <taxon>Pseudomonadati</taxon>
        <taxon>Pseudomonadota</taxon>
        <taxon>Alphaproteobacteria</taxon>
        <taxon>Hyphomicrobiales</taxon>
        <taxon>Phyllobacteriaceae</taxon>
        <taxon>Nitratireductor</taxon>
    </lineage>
</organism>
<evidence type="ECO:0000256" key="2">
    <source>
        <dbReference type="ARBA" id="ARBA00022723"/>
    </source>
</evidence>
<dbReference type="Gene3D" id="3.40.190.10">
    <property type="entry name" value="Periplasmic binding protein-like II"/>
    <property type="match status" value="2"/>
</dbReference>
<dbReference type="PANTHER" id="PTHR30632">
    <property type="entry name" value="MOLYBDATE-BINDING PERIPLASMIC PROTEIN"/>
    <property type="match status" value="1"/>
</dbReference>
<keyword evidence="2" id="KW-0479">Metal-binding</keyword>
<evidence type="ECO:0000256" key="4">
    <source>
        <dbReference type="SAM" id="SignalP"/>
    </source>
</evidence>
<dbReference type="NCBIfam" id="TIGR01256">
    <property type="entry name" value="modA"/>
    <property type="match status" value="1"/>
</dbReference>
<evidence type="ECO:0000313" key="6">
    <source>
        <dbReference type="Proteomes" id="UP001596107"/>
    </source>
</evidence>
<dbReference type="EMBL" id="JBHSNB010000002">
    <property type="protein sequence ID" value="MFC5585236.1"/>
    <property type="molecule type" value="Genomic_DNA"/>
</dbReference>
<evidence type="ECO:0000256" key="3">
    <source>
        <dbReference type="ARBA" id="ARBA00022729"/>
    </source>
</evidence>
<gene>
    <name evidence="5" type="primary">modA</name>
    <name evidence="5" type="ORF">ACFPOD_08940</name>
</gene>
<comment type="similarity">
    <text evidence="1">Belongs to the bacterial solute-binding protein ModA family.</text>
</comment>
<proteinExistence type="inferred from homology"/>
<feature type="signal peptide" evidence="4">
    <location>
        <begin position="1"/>
        <end position="21"/>
    </location>
</feature>
<name>A0ABW0T784_9HYPH</name>
<accession>A0ABW0T784</accession>
<keyword evidence="6" id="KW-1185">Reference proteome</keyword>
<dbReference type="RefSeq" id="WP_223021429.1">
    <property type="nucleotide sequence ID" value="NZ_CP078143.1"/>
</dbReference>
<dbReference type="PIRSF" id="PIRSF004846">
    <property type="entry name" value="ModA"/>
    <property type="match status" value="1"/>
</dbReference>
<evidence type="ECO:0000256" key="1">
    <source>
        <dbReference type="ARBA" id="ARBA00009175"/>
    </source>
</evidence>
<dbReference type="PANTHER" id="PTHR30632:SF17">
    <property type="entry name" value="MOLYBDATE-BINDING PROTEIN MODA"/>
    <property type="match status" value="1"/>
</dbReference>
<comment type="caution">
    <text evidence="5">The sequence shown here is derived from an EMBL/GenBank/DDBJ whole genome shotgun (WGS) entry which is preliminary data.</text>
</comment>
<keyword evidence="3 4" id="KW-0732">Signal</keyword>
<reference evidence="6" key="1">
    <citation type="journal article" date="2019" name="Int. J. Syst. Evol. Microbiol.">
        <title>The Global Catalogue of Microorganisms (GCM) 10K type strain sequencing project: providing services to taxonomists for standard genome sequencing and annotation.</title>
        <authorList>
            <consortium name="The Broad Institute Genomics Platform"/>
            <consortium name="The Broad Institute Genome Sequencing Center for Infectious Disease"/>
            <person name="Wu L."/>
            <person name="Ma J."/>
        </authorList>
    </citation>
    <scope>NUCLEOTIDE SEQUENCE [LARGE SCALE GENOMIC DNA]</scope>
    <source>
        <strain evidence="6">JCM 3366</strain>
    </source>
</reference>
<feature type="chain" id="PRO_5045928253" evidence="4">
    <location>
        <begin position="22"/>
        <end position="245"/>
    </location>
</feature>
<protein>
    <submittedName>
        <fullName evidence="5">Molybdate ABC transporter substrate-binding protein</fullName>
    </submittedName>
</protein>
<sequence length="245" mass="25902">MFPRTLVSFAFLAALSTAAFAEKLTVFAAASMKDAIERAASEYQTSGGNEVVVSFASSSVLARQIEAGAPADVFISANIDWMAYLVERDLVRTDSETIIAGNNLVIAGPAGTEPVENPSAMLNGRFAMGDPTHVPAGKYARTALENLGLWKNVEKNAVFGENVRVALELASRGEVKAVIVYGSDQKAAGELVRAYVFPADSHAPILYPAAATRDGAESAETFLAFLKSEAGRAIFTDLGFSKATE</sequence>
<dbReference type="Proteomes" id="UP001596107">
    <property type="component" value="Unassembled WGS sequence"/>
</dbReference>
<dbReference type="SUPFAM" id="SSF53850">
    <property type="entry name" value="Periplasmic binding protein-like II"/>
    <property type="match status" value="1"/>
</dbReference>
<dbReference type="Pfam" id="PF13531">
    <property type="entry name" value="SBP_bac_11"/>
    <property type="match status" value="1"/>
</dbReference>